<dbReference type="PANTHER" id="PTHR47356:SF2">
    <property type="entry name" value="FAD-BINDING DOMAIN-CONTAINING PROTEIN-RELATED"/>
    <property type="match status" value="1"/>
</dbReference>
<comment type="caution">
    <text evidence="7">The sequence shown here is derived from an EMBL/GenBank/DDBJ whole genome shotgun (WGS) entry which is preliminary data.</text>
</comment>
<proteinExistence type="inferred from homology"/>
<dbReference type="Gene3D" id="3.50.50.60">
    <property type="entry name" value="FAD/NAD(P)-binding domain"/>
    <property type="match status" value="1"/>
</dbReference>
<evidence type="ECO:0000256" key="1">
    <source>
        <dbReference type="ARBA" id="ARBA00001974"/>
    </source>
</evidence>
<dbReference type="InterPro" id="IPR050562">
    <property type="entry name" value="FAD_mOase_fung"/>
</dbReference>
<evidence type="ECO:0000313" key="8">
    <source>
        <dbReference type="Proteomes" id="UP001583177"/>
    </source>
</evidence>
<keyword evidence="3" id="KW-0285">Flavoprotein</keyword>
<dbReference type="PANTHER" id="PTHR47356">
    <property type="entry name" value="FAD-DEPENDENT MONOOXYGENASE ASQG-RELATED"/>
    <property type="match status" value="1"/>
</dbReference>
<evidence type="ECO:0000313" key="7">
    <source>
        <dbReference type="EMBL" id="KAL1867678.1"/>
    </source>
</evidence>
<comment type="similarity">
    <text evidence="2">Belongs to the paxM FAD-dependent monooxygenase family.</text>
</comment>
<dbReference type="InterPro" id="IPR002938">
    <property type="entry name" value="FAD-bd"/>
</dbReference>
<comment type="cofactor">
    <cofactor evidence="1">
        <name>FAD</name>
        <dbReference type="ChEBI" id="CHEBI:57692"/>
    </cofactor>
</comment>
<evidence type="ECO:0000256" key="3">
    <source>
        <dbReference type="ARBA" id="ARBA00022630"/>
    </source>
</evidence>
<sequence>MATEKRNTTVIIAGSGLTGLTLALMLQDLGVDYLLLEAYDSCTPNVGASIAIQPQGLRIYHQLGLLEAIEAVYQPATNLMTGDAETGKLHLIDTTPILKERHGYEMGFFNRYDLLCVLHKHIREKKRLLVNQKITRVDGFEDKVIVHTSAGNVFEAQMIVGADGVRSTVREEMWRNAKIADAVPEEDKKEIICDWATCFGVSDYGASLPRGECGSVVGDNFNAGWMAGRDGRCFTFWTFKLPEETRKITYNNIPKFTKEDHERQISRAKGLLSKVPRSKGLHIDFDQLYDQRDKVHSGITALPHFVLKKWHFGRIVVIGDSSHKFNPLPGQGGMNCLISAATLVNCLQEALGDKLKSSSVWDMAPLNEAFTKLAETRVEKVRSAVEASEDAMNLMGWGNGFKKMLYKVLLPITPNSMSANDATAVIRGGTALKGWEVPNVPHTVLYEDEEERLKKKSPAALSPAALLLTATVTAVGGLMAMRTVQKHPELLASSWKTLQSVAV</sequence>
<dbReference type="PRINTS" id="PR00420">
    <property type="entry name" value="RNGMNOXGNASE"/>
</dbReference>
<dbReference type="EMBL" id="JAWRVE010000049">
    <property type="protein sequence ID" value="KAL1867678.1"/>
    <property type="molecule type" value="Genomic_DNA"/>
</dbReference>
<organism evidence="7 8">
    <name type="scientific">Diaporthe australafricana</name>
    <dbReference type="NCBI Taxonomy" id="127596"/>
    <lineage>
        <taxon>Eukaryota</taxon>
        <taxon>Fungi</taxon>
        <taxon>Dikarya</taxon>
        <taxon>Ascomycota</taxon>
        <taxon>Pezizomycotina</taxon>
        <taxon>Sordariomycetes</taxon>
        <taxon>Sordariomycetidae</taxon>
        <taxon>Diaporthales</taxon>
        <taxon>Diaporthaceae</taxon>
        <taxon>Diaporthe</taxon>
    </lineage>
</organism>
<accession>A0ABR3WVG7</accession>
<dbReference type="Pfam" id="PF01494">
    <property type="entry name" value="FAD_binding_3"/>
    <property type="match status" value="1"/>
</dbReference>
<gene>
    <name evidence="7" type="ORF">Daus18300_006233</name>
</gene>
<protein>
    <recommendedName>
        <fullName evidence="6">FAD-binding domain-containing protein</fullName>
    </recommendedName>
</protein>
<evidence type="ECO:0000256" key="4">
    <source>
        <dbReference type="ARBA" id="ARBA00022827"/>
    </source>
</evidence>
<evidence type="ECO:0000256" key="2">
    <source>
        <dbReference type="ARBA" id="ARBA00007992"/>
    </source>
</evidence>
<dbReference type="InterPro" id="IPR036188">
    <property type="entry name" value="FAD/NAD-bd_sf"/>
</dbReference>
<feature type="domain" description="FAD-binding" evidence="6">
    <location>
        <begin position="8"/>
        <end position="173"/>
    </location>
</feature>
<keyword evidence="4" id="KW-0274">FAD</keyword>
<keyword evidence="5" id="KW-0560">Oxidoreductase</keyword>
<dbReference type="Proteomes" id="UP001583177">
    <property type="component" value="Unassembled WGS sequence"/>
</dbReference>
<evidence type="ECO:0000259" key="6">
    <source>
        <dbReference type="Pfam" id="PF01494"/>
    </source>
</evidence>
<keyword evidence="8" id="KW-1185">Reference proteome</keyword>
<reference evidence="7 8" key="1">
    <citation type="journal article" date="2024" name="IMA Fungus">
        <title>IMA Genome - F19 : A genome assembly and annotation guide to empower mycologists, including annotated draft genome sequences of Ceratocystis pirilliformis, Diaporthe australafricana, Fusarium ophioides, Paecilomyces lecythidis, and Sporothrix stenoceras.</title>
        <authorList>
            <person name="Aylward J."/>
            <person name="Wilson A.M."/>
            <person name="Visagie C.M."/>
            <person name="Spraker J."/>
            <person name="Barnes I."/>
            <person name="Buitendag C."/>
            <person name="Ceriani C."/>
            <person name="Del Mar Angel L."/>
            <person name="du Plessis D."/>
            <person name="Fuchs T."/>
            <person name="Gasser K."/>
            <person name="Kramer D."/>
            <person name="Li W."/>
            <person name="Munsamy K."/>
            <person name="Piso A."/>
            <person name="Price J.L."/>
            <person name="Sonnekus B."/>
            <person name="Thomas C."/>
            <person name="van der Nest A."/>
            <person name="van Dijk A."/>
            <person name="van Heerden A."/>
            <person name="van Vuuren N."/>
            <person name="Yilmaz N."/>
            <person name="Duong T.A."/>
            <person name="van der Merwe N.A."/>
            <person name="Wingfield M.J."/>
            <person name="Wingfield B.D."/>
        </authorList>
    </citation>
    <scope>NUCLEOTIDE SEQUENCE [LARGE SCALE GENOMIC DNA]</scope>
    <source>
        <strain evidence="7 8">CMW 18300</strain>
    </source>
</reference>
<dbReference type="SUPFAM" id="SSF51905">
    <property type="entry name" value="FAD/NAD(P)-binding domain"/>
    <property type="match status" value="1"/>
</dbReference>
<name>A0ABR3WVG7_9PEZI</name>
<evidence type="ECO:0000256" key="5">
    <source>
        <dbReference type="ARBA" id="ARBA00023002"/>
    </source>
</evidence>